<feature type="compositionally biased region" description="Basic and acidic residues" evidence="15">
    <location>
        <begin position="498"/>
        <end position="513"/>
    </location>
</feature>
<feature type="domain" description="Thioredoxin" evidence="16">
    <location>
        <begin position="23"/>
        <end position="153"/>
    </location>
</feature>
<accession>A0AAV9APV7</accession>
<dbReference type="NCBIfam" id="TIGR01130">
    <property type="entry name" value="ER_PDI_fam"/>
    <property type="match status" value="1"/>
</dbReference>
<dbReference type="CDD" id="cd02995">
    <property type="entry name" value="PDI_a_PDI_a'_C"/>
    <property type="match status" value="1"/>
</dbReference>
<evidence type="ECO:0000259" key="16">
    <source>
        <dbReference type="PROSITE" id="PS51352"/>
    </source>
</evidence>
<evidence type="ECO:0000256" key="14">
    <source>
        <dbReference type="RuleBase" id="RU361130"/>
    </source>
</evidence>
<evidence type="ECO:0000256" key="8">
    <source>
        <dbReference type="ARBA" id="ARBA00023157"/>
    </source>
</evidence>
<dbReference type="EC" id="5.3.4.1" evidence="4 14"/>
<evidence type="ECO:0000256" key="11">
    <source>
        <dbReference type="ARBA" id="ARBA00023284"/>
    </source>
</evidence>
<evidence type="ECO:0000256" key="2">
    <source>
        <dbReference type="ARBA" id="ARBA00004319"/>
    </source>
</evidence>
<evidence type="ECO:0000256" key="4">
    <source>
        <dbReference type="ARBA" id="ARBA00012723"/>
    </source>
</evidence>
<keyword evidence="9" id="KW-0325">Glycoprotein</keyword>
<dbReference type="EMBL" id="JAUJYN010000007">
    <property type="protein sequence ID" value="KAK1266138.1"/>
    <property type="molecule type" value="Genomic_DNA"/>
</dbReference>
<keyword evidence="18" id="KW-1185">Reference proteome</keyword>
<feature type="region of interest" description="Disordered" evidence="15">
    <location>
        <begin position="490"/>
        <end position="513"/>
    </location>
</feature>
<dbReference type="FunFam" id="3.40.30.10:FF:000152">
    <property type="entry name" value="Protein disulfide-isomerase"/>
    <property type="match status" value="1"/>
</dbReference>
<feature type="domain" description="Thioredoxin" evidence="16">
    <location>
        <begin position="363"/>
        <end position="490"/>
    </location>
</feature>
<dbReference type="Proteomes" id="UP001179952">
    <property type="component" value="Unassembled WGS sequence"/>
</dbReference>
<dbReference type="PROSITE" id="PS00194">
    <property type="entry name" value="THIOREDOXIN_1"/>
    <property type="match status" value="2"/>
</dbReference>
<protein>
    <recommendedName>
        <fullName evidence="4 14">Protein disulfide-isomerase</fullName>
        <ecNumber evidence="4 14">5.3.4.1</ecNumber>
    </recommendedName>
</protein>
<comment type="catalytic activity">
    <reaction evidence="1 14">
        <text>Catalyzes the rearrangement of -S-S- bonds in proteins.</text>
        <dbReference type="EC" id="5.3.4.1"/>
    </reaction>
</comment>
<keyword evidence="8 12" id="KW-1015">Disulfide bond</keyword>
<dbReference type="NCBIfam" id="TIGR01126">
    <property type="entry name" value="pdi_dom"/>
    <property type="match status" value="2"/>
</dbReference>
<feature type="disulfide bond" description="Redox-active" evidence="12">
    <location>
        <begin position="71"/>
        <end position="74"/>
    </location>
</feature>
<reference evidence="17" key="2">
    <citation type="submission" date="2023-06" db="EMBL/GenBank/DDBJ databases">
        <authorList>
            <person name="Ma L."/>
            <person name="Liu K.-W."/>
            <person name="Li Z."/>
            <person name="Hsiao Y.-Y."/>
            <person name="Qi Y."/>
            <person name="Fu T."/>
            <person name="Tang G."/>
            <person name="Zhang D."/>
            <person name="Sun W.-H."/>
            <person name="Liu D.-K."/>
            <person name="Li Y."/>
            <person name="Chen G.-Z."/>
            <person name="Liu X.-D."/>
            <person name="Liao X.-Y."/>
            <person name="Jiang Y.-T."/>
            <person name="Yu X."/>
            <person name="Hao Y."/>
            <person name="Huang J."/>
            <person name="Zhao X.-W."/>
            <person name="Ke S."/>
            <person name="Chen Y.-Y."/>
            <person name="Wu W.-L."/>
            <person name="Hsu J.-L."/>
            <person name="Lin Y.-F."/>
            <person name="Huang M.-D."/>
            <person name="Li C.-Y."/>
            <person name="Huang L."/>
            <person name="Wang Z.-W."/>
            <person name="Zhao X."/>
            <person name="Zhong W.-Y."/>
            <person name="Peng D.-H."/>
            <person name="Ahmad S."/>
            <person name="Lan S."/>
            <person name="Zhang J.-S."/>
            <person name="Tsai W.-C."/>
            <person name="Van De Peer Y."/>
            <person name="Liu Z.-J."/>
        </authorList>
    </citation>
    <scope>NUCLEOTIDE SEQUENCE</scope>
    <source>
        <strain evidence="17">SCP</strain>
        <tissue evidence="17">Leaves</tissue>
    </source>
</reference>
<evidence type="ECO:0000256" key="12">
    <source>
        <dbReference type="PIRSR" id="PIRSR605792-51"/>
    </source>
</evidence>
<dbReference type="PANTHER" id="PTHR18929">
    <property type="entry name" value="PROTEIN DISULFIDE ISOMERASE"/>
    <property type="match status" value="1"/>
</dbReference>
<evidence type="ECO:0000256" key="3">
    <source>
        <dbReference type="ARBA" id="ARBA00006347"/>
    </source>
</evidence>
<reference evidence="17" key="1">
    <citation type="journal article" date="2023" name="Nat. Commun.">
        <title>Diploid and tetraploid genomes of Acorus and the evolution of monocots.</title>
        <authorList>
            <person name="Ma L."/>
            <person name="Liu K.W."/>
            <person name="Li Z."/>
            <person name="Hsiao Y.Y."/>
            <person name="Qi Y."/>
            <person name="Fu T."/>
            <person name="Tang G.D."/>
            <person name="Zhang D."/>
            <person name="Sun W.H."/>
            <person name="Liu D.K."/>
            <person name="Li Y."/>
            <person name="Chen G.Z."/>
            <person name="Liu X.D."/>
            <person name="Liao X.Y."/>
            <person name="Jiang Y.T."/>
            <person name="Yu X."/>
            <person name="Hao Y."/>
            <person name="Huang J."/>
            <person name="Zhao X.W."/>
            <person name="Ke S."/>
            <person name="Chen Y.Y."/>
            <person name="Wu W.L."/>
            <person name="Hsu J.L."/>
            <person name="Lin Y.F."/>
            <person name="Huang M.D."/>
            <person name="Li C.Y."/>
            <person name="Huang L."/>
            <person name="Wang Z.W."/>
            <person name="Zhao X."/>
            <person name="Zhong W.Y."/>
            <person name="Peng D.H."/>
            <person name="Ahmad S."/>
            <person name="Lan S."/>
            <person name="Zhang J.S."/>
            <person name="Tsai W.C."/>
            <person name="Van de Peer Y."/>
            <person name="Liu Z.J."/>
        </authorList>
    </citation>
    <scope>NUCLEOTIDE SEQUENCE</scope>
    <source>
        <strain evidence="17">SCP</strain>
    </source>
</reference>
<dbReference type="Pfam" id="PF00085">
    <property type="entry name" value="Thioredoxin"/>
    <property type="match status" value="2"/>
</dbReference>
<evidence type="ECO:0000256" key="7">
    <source>
        <dbReference type="ARBA" id="ARBA00022824"/>
    </source>
</evidence>
<dbReference type="PANTHER" id="PTHR18929:SF132">
    <property type="entry name" value="PROTEIN DISULFIDE-ISOMERASE A3"/>
    <property type="match status" value="1"/>
</dbReference>
<evidence type="ECO:0000256" key="9">
    <source>
        <dbReference type="ARBA" id="ARBA00023180"/>
    </source>
</evidence>
<keyword evidence="11 12" id="KW-0676">Redox-active center</keyword>
<dbReference type="PROSITE" id="PS51352">
    <property type="entry name" value="THIOREDOXIN_2"/>
    <property type="match status" value="2"/>
</dbReference>
<dbReference type="CDD" id="cd02961">
    <property type="entry name" value="PDI_a_family"/>
    <property type="match status" value="1"/>
</dbReference>
<name>A0AAV9APV7_ACOGR</name>
<dbReference type="InterPro" id="IPR013766">
    <property type="entry name" value="Thioredoxin_domain"/>
</dbReference>
<dbReference type="Pfam" id="PF13848">
    <property type="entry name" value="Thioredoxin_6"/>
    <property type="match status" value="1"/>
</dbReference>
<dbReference type="GO" id="GO:0005788">
    <property type="term" value="C:endoplasmic reticulum lumen"/>
    <property type="evidence" value="ECO:0007669"/>
    <property type="project" value="UniProtKB-SubCell"/>
</dbReference>
<keyword evidence="10 14" id="KW-0413">Isomerase</keyword>
<dbReference type="CDD" id="cd02981">
    <property type="entry name" value="PDI_b_family"/>
    <property type="match status" value="1"/>
</dbReference>
<gene>
    <name evidence="17" type="ORF">QJS04_geneDACA009113</name>
</gene>
<keyword evidence="6" id="KW-0677">Repeat</keyword>
<comment type="similarity">
    <text evidence="3 13">Belongs to the protein disulfide isomerase family.</text>
</comment>
<dbReference type="CDD" id="cd02982">
    <property type="entry name" value="PDI_b'_family"/>
    <property type="match status" value="1"/>
</dbReference>
<dbReference type="GO" id="GO:0034976">
    <property type="term" value="P:response to endoplasmic reticulum stress"/>
    <property type="evidence" value="ECO:0007669"/>
    <property type="project" value="TreeGrafter"/>
</dbReference>
<proteinExistence type="inferred from homology"/>
<evidence type="ECO:0000256" key="13">
    <source>
        <dbReference type="RuleBase" id="RU004208"/>
    </source>
</evidence>
<dbReference type="FunFam" id="3.40.30.10:FF:000143">
    <property type="entry name" value="Protein disulfide-isomerase"/>
    <property type="match status" value="1"/>
</dbReference>
<evidence type="ECO:0000256" key="1">
    <source>
        <dbReference type="ARBA" id="ARBA00001182"/>
    </source>
</evidence>
<sequence length="513" mass="56759">MASVSRVSISILLFLALSSISSLAVADEAPEVSVEAPEVPVEHVLTLEASNFDDALAKHPFIVVEFYAPWCGHCKNLAPEYEKAASALSTHEPPVVLAKVDANDDVNKELATKYEVRGFPTLKIFRNGGKSIQDYKGPRDADGIVEYLKKQAGPASAEIKSKEDAASVIDEKKVGIFSEFSGEKFENFIALAEKLRSDYDFGHTLDATLLPRGEATAKPPVVRLFKPFDELFVDFQDFDVDTMVKFIEEASIPTVTLFNKDPSNHPFVMKFFNSPNAKAMLFLNFSSESIESFKSTYHDVAKDLKGKNISFLIGDVEASQGAFQYFGLQDSQVPLIIIQTADDQKYLKPNLEPRQIVAWLDEFLAGSLKPFKKSEPIPETNDEPVKVVVSDSVDDLVLKSGKNVLLEFYAPWCGHCQKLAPILDEVAVSFANDADVTIAKMDATANDVPNDFTVQGYPTLYFLSASGKLEQYEGDRTKEAIIEFIQKNKDTTSQASSLKEEPTEQESTLKDEL</sequence>
<dbReference type="InterPro" id="IPR005788">
    <property type="entry name" value="PDI_thioredoxin-like_dom"/>
</dbReference>
<dbReference type="GO" id="GO:0003756">
    <property type="term" value="F:protein disulfide isomerase activity"/>
    <property type="evidence" value="ECO:0007669"/>
    <property type="project" value="UniProtKB-EC"/>
</dbReference>
<feature type="chain" id="PRO_5043113874" description="Protein disulfide-isomerase" evidence="14">
    <location>
        <begin position="27"/>
        <end position="513"/>
    </location>
</feature>
<dbReference type="FunFam" id="3.40.30.10:FF:000150">
    <property type="entry name" value="Protein disulfide-isomerase"/>
    <property type="match status" value="1"/>
</dbReference>
<dbReference type="InterPro" id="IPR005792">
    <property type="entry name" value="Prot_disulphide_isomerase"/>
</dbReference>
<evidence type="ECO:0000313" key="18">
    <source>
        <dbReference type="Proteomes" id="UP001179952"/>
    </source>
</evidence>
<keyword evidence="5 14" id="KW-0732">Signal</keyword>
<keyword evidence="7" id="KW-0256">Endoplasmic reticulum</keyword>
<dbReference type="InterPro" id="IPR036249">
    <property type="entry name" value="Thioredoxin-like_sf"/>
</dbReference>
<dbReference type="AlphaFoldDB" id="A0AAV9APV7"/>
<dbReference type="InterPro" id="IPR017937">
    <property type="entry name" value="Thioredoxin_CS"/>
</dbReference>
<dbReference type="FunFam" id="3.40.30.10:FF:000184">
    <property type="entry name" value="Protein disulfide-isomerase"/>
    <property type="match status" value="1"/>
</dbReference>
<dbReference type="SUPFAM" id="SSF52833">
    <property type="entry name" value="Thioredoxin-like"/>
    <property type="match status" value="4"/>
</dbReference>
<feature type="signal peptide" evidence="14">
    <location>
        <begin position="1"/>
        <end position="26"/>
    </location>
</feature>
<dbReference type="PRINTS" id="PR00421">
    <property type="entry name" value="THIOREDOXIN"/>
</dbReference>
<evidence type="ECO:0000256" key="15">
    <source>
        <dbReference type="SAM" id="MobiDB-lite"/>
    </source>
</evidence>
<evidence type="ECO:0000256" key="10">
    <source>
        <dbReference type="ARBA" id="ARBA00023235"/>
    </source>
</evidence>
<dbReference type="Gene3D" id="3.40.30.10">
    <property type="entry name" value="Glutaredoxin"/>
    <property type="match status" value="4"/>
</dbReference>
<evidence type="ECO:0000256" key="6">
    <source>
        <dbReference type="ARBA" id="ARBA00022737"/>
    </source>
</evidence>
<comment type="subcellular location">
    <subcellularLocation>
        <location evidence="2">Endoplasmic reticulum lumen</location>
    </subcellularLocation>
</comment>
<feature type="disulfide bond" description="Redox-active" evidence="12">
    <location>
        <begin position="413"/>
        <end position="416"/>
    </location>
</feature>
<organism evidence="17 18">
    <name type="scientific">Acorus gramineus</name>
    <name type="common">Dwarf sweet flag</name>
    <dbReference type="NCBI Taxonomy" id="55184"/>
    <lineage>
        <taxon>Eukaryota</taxon>
        <taxon>Viridiplantae</taxon>
        <taxon>Streptophyta</taxon>
        <taxon>Embryophyta</taxon>
        <taxon>Tracheophyta</taxon>
        <taxon>Spermatophyta</taxon>
        <taxon>Magnoliopsida</taxon>
        <taxon>Liliopsida</taxon>
        <taxon>Acoraceae</taxon>
        <taxon>Acorus</taxon>
    </lineage>
</organism>
<comment type="caution">
    <text evidence="17">The sequence shown here is derived from an EMBL/GenBank/DDBJ whole genome shotgun (WGS) entry which is preliminary data.</text>
</comment>
<evidence type="ECO:0000313" key="17">
    <source>
        <dbReference type="EMBL" id="KAK1266138.1"/>
    </source>
</evidence>
<evidence type="ECO:0000256" key="5">
    <source>
        <dbReference type="ARBA" id="ARBA00022729"/>
    </source>
</evidence>
<dbReference type="GO" id="GO:0006457">
    <property type="term" value="P:protein folding"/>
    <property type="evidence" value="ECO:0007669"/>
    <property type="project" value="TreeGrafter"/>
</dbReference>